<dbReference type="RefSeq" id="WP_136839247.1">
    <property type="nucleotide sequence ID" value="NZ_SWBR01000001.1"/>
</dbReference>
<protein>
    <submittedName>
        <fullName evidence="3">Helix-turn-helix transcriptional regulator</fullName>
    </submittedName>
</protein>
<evidence type="ECO:0000256" key="1">
    <source>
        <dbReference type="ARBA" id="ARBA00023125"/>
    </source>
</evidence>
<dbReference type="OrthoDB" id="959646at2"/>
<dbReference type="InterPro" id="IPR010982">
    <property type="entry name" value="Lambda_DNA-bd_dom_sf"/>
</dbReference>
<dbReference type="SUPFAM" id="SSF47413">
    <property type="entry name" value="lambda repressor-like DNA-binding domains"/>
    <property type="match status" value="1"/>
</dbReference>
<keyword evidence="1" id="KW-0238">DNA-binding</keyword>
<proteinExistence type="predicted"/>
<reference evidence="3 4" key="1">
    <citation type="submission" date="2019-04" db="EMBL/GenBank/DDBJ databases">
        <title>Pedobacter sp. RP-3-22 sp. nov., isolated from Arctic soil.</title>
        <authorList>
            <person name="Dahal R.H."/>
            <person name="Kim D.-U."/>
        </authorList>
    </citation>
    <scope>NUCLEOTIDE SEQUENCE [LARGE SCALE GENOMIC DNA]</scope>
    <source>
        <strain evidence="3 4">RP-3-22</strain>
    </source>
</reference>
<keyword evidence="4" id="KW-1185">Reference proteome</keyword>
<dbReference type="PROSITE" id="PS50943">
    <property type="entry name" value="HTH_CROC1"/>
    <property type="match status" value="1"/>
</dbReference>
<accession>A0A4U1CXJ2</accession>
<dbReference type="SMART" id="SM00530">
    <property type="entry name" value="HTH_XRE"/>
    <property type="match status" value="1"/>
</dbReference>
<dbReference type="PANTHER" id="PTHR46558:SF4">
    <property type="entry name" value="DNA-BIDING PHAGE PROTEIN"/>
    <property type="match status" value="1"/>
</dbReference>
<dbReference type="EMBL" id="SWBR01000001">
    <property type="protein sequence ID" value="TKC13125.1"/>
    <property type="molecule type" value="Genomic_DNA"/>
</dbReference>
<sequence>MGIKEILSKKTLKEILGGDELRKIRDEFCYSQEYMAKKIGLTQSTYQRLESGKIRISKEHQIKIAEIFNLSIESFRKDNQTEEIFIKNKEIALLQNIISQLENRILELENTLRTIVK</sequence>
<dbReference type="GO" id="GO:0003677">
    <property type="term" value="F:DNA binding"/>
    <property type="evidence" value="ECO:0007669"/>
    <property type="project" value="UniProtKB-KW"/>
</dbReference>
<dbReference type="PANTHER" id="PTHR46558">
    <property type="entry name" value="TRACRIPTIONAL REGULATORY PROTEIN-RELATED-RELATED"/>
    <property type="match status" value="1"/>
</dbReference>
<dbReference type="InterPro" id="IPR001387">
    <property type="entry name" value="Cro/C1-type_HTH"/>
</dbReference>
<dbReference type="Proteomes" id="UP000309488">
    <property type="component" value="Unassembled WGS sequence"/>
</dbReference>
<organism evidence="3 4">
    <name type="scientific">Pedobacter polaris</name>
    <dbReference type="NCBI Taxonomy" id="2571273"/>
    <lineage>
        <taxon>Bacteria</taxon>
        <taxon>Pseudomonadati</taxon>
        <taxon>Bacteroidota</taxon>
        <taxon>Sphingobacteriia</taxon>
        <taxon>Sphingobacteriales</taxon>
        <taxon>Sphingobacteriaceae</taxon>
        <taxon>Pedobacter</taxon>
    </lineage>
</organism>
<name>A0A4U1CXJ2_9SPHI</name>
<comment type="caution">
    <text evidence="3">The sequence shown here is derived from an EMBL/GenBank/DDBJ whole genome shotgun (WGS) entry which is preliminary data.</text>
</comment>
<dbReference type="Gene3D" id="1.10.260.40">
    <property type="entry name" value="lambda repressor-like DNA-binding domains"/>
    <property type="match status" value="1"/>
</dbReference>
<feature type="domain" description="HTH cro/C1-type" evidence="2">
    <location>
        <begin position="21"/>
        <end position="75"/>
    </location>
</feature>
<dbReference type="CDD" id="cd00093">
    <property type="entry name" value="HTH_XRE"/>
    <property type="match status" value="1"/>
</dbReference>
<evidence type="ECO:0000259" key="2">
    <source>
        <dbReference type="PROSITE" id="PS50943"/>
    </source>
</evidence>
<dbReference type="AlphaFoldDB" id="A0A4U1CXJ2"/>
<evidence type="ECO:0000313" key="4">
    <source>
        <dbReference type="Proteomes" id="UP000309488"/>
    </source>
</evidence>
<gene>
    <name evidence="3" type="ORF">FA048_05800</name>
</gene>
<dbReference type="Pfam" id="PF01381">
    <property type="entry name" value="HTH_3"/>
    <property type="match status" value="1"/>
</dbReference>
<evidence type="ECO:0000313" key="3">
    <source>
        <dbReference type="EMBL" id="TKC13125.1"/>
    </source>
</evidence>